<dbReference type="SMART" id="SM00587">
    <property type="entry name" value="CHK"/>
    <property type="match status" value="1"/>
</dbReference>
<evidence type="ECO:0000259" key="1">
    <source>
        <dbReference type="SMART" id="SM00587"/>
    </source>
</evidence>
<sequence length="321" mass="36925">MDYLPLIQQLGYKELHSTQLIQSLWGGYGELVRVFVDNTSIIVKHIALPEAQNHPRGWNTTLSHQRKINSYQVELNWYQNFVPHLHKNCSAPLPLKVVEQEHTCLLAMQDLHQLGYVDTVKEANPVHISACLKWLAWFHATHIQNPGDKLWESGSYWHIETRPDELEALLDPVLKKHAKQIDLKLKNAPFQTLIHGDAKLANFCFTADGKQAAAVDFQYVGKGCAMKDVALFMSSAVAPQQCTEKEQWILDTYFRHLREAIYSTQPKLSYADVEKAWRPFFCIAWADFQRFVKGWCPSHWKINAYTEALTKQAIEAINKQA</sequence>
<dbReference type="AlphaFoldDB" id="A0A511QNG5"/>
<keyword evidence="3" id="KW-1185">Reference proteome</keyword>
<dbReference type="PANTHER" id="PTHR11012:SF30">
    <property type="entry name" value="PROTEIN KINASE-LIKE DOMAIN-CONTAINING"/>
    <property type="match status" value="1"/>
</dbReference>
<evidence type="ECO:0000313" key="3">
    <source>
        <dbReference type="Proteomes" id="UP000321113"/>
    </source>
</evidence>
<proteinExistence type="predicted"/>
<feature type="domain" description="CHK kinase-like" evidence="1">
    <location>
        <begin position="106"/>
        <end position="263"/>
    </location>
</feature>
<organism evidence="2 3">
    <name type="scientific">Vibrio superstes NBRC 103154</name>
    <dbReference type="NCBI Taxonomy" id="1219062"/>
    <lineage>
        <taxon>Bacteria</taxon>
        <taxon>Pseudomonadati</taxon>
        <taxon>Pseudomonadota</taxon>
        <taxon>Gammaproteobacteria</taxon>
        <taxon>Vibrionales</taxon>
        <taxon>Vibrionaceae</taxon>
        <taxon>Vibrio</taxon>
    </lineage>
</organism>
<gene>
    <name evidence="2" type="ORF">VSU01S_11050</name>
</gene>
<name>A0A511QNG5_9VIBR</name>
<keyword evidence="2" id="KW-0808">Transferase</keyword>
<accession>A0A511QNG5</accession>
<dbReference type="InterPro" id="IPR011009">
    <property type="entry name" value="Kinase-like_dom_sf"/>
</dbReference>
<reference evidence="2 3" key="1">
    <citation type="submission" date="2019-07" db="EMBL/GenBank/DDBJ databases">
        <title>Whole genome shotgun sequence of Vibrio superstes NBRC 103154.</title>
        <authorList>
            <person name="Hosoyama A."/>
            <person name="Uohara A."/>
            <person name="Ohji S."/>
            <person name="Ichikawa N."/>
        </authorList>
    </citation>
    <scope>NUCLEOTIDE SEQUENCE [LARGE SCALE GENOMIC DNA]</scope>
    <source>
        <strain evidence="2 3">NBRC 103154</strain>
    </source>
</reference>
<protein>
    <submittedName>
        <fullName evidence="2">Phosphotransferase</fullName>
    </submittedName>
</protein>
<dbReference type="Proteomes" id="UP000321113">
    <property type="component" value="Unassembled WGS sequence"/>
</dbReference>
<dbReference type="RefSeq" id="WP_119008698.1">
    <property type="nucleotide sequence ID" value="NZ_BJXK01000004.1"/>
</dbReference>
<dbReference type="InterPro" id="IPR004119">
    <property type="entry name" value="EcKL"/>
</dbReference>
<dbReference type="PANTHER" id="PTHR11012">
    <property type="entry name" value="PROTEIN KINASE-LIKE DOMAIN-CONTAINING"/>
    <property type="match status" value="1"/>
</dbReference>
<dbReference type="OrthoDB" id="9769860at2"/>
<dbReference type="GO" id="GO:0016740">
    <property type="term" value="F:transferase activity"/>
    <property type="evidence" value="ECO:0007669"/>
    <property type="project" value="UniProtKB-KW"/>
</dbReference>
<dbReference type="Gene3D" id="3.90.1200.10">
    <property type="match status" value="1"/>
</dbReference>
<dbReference type="EMBL" id="BJXK01000004">
    <property type="protein sequence ID" value="GEM78860.1"/>
    <property type="molecule type" value="Genomic_DNA"/>
</dbReference>
<evidence type="ECO:0000313" key="2">
    <source>
        <dbReference type="EMBL" id="GEM78860.1"/>
    </source>
</evidence>
<dbReference type="InterPro" id="IPR015897">
    <property type="entry name" value="CHK_kinase-like"/>
</dbReference>
<comment type="caution">
    <text evidence="2">The sequence shown here is derived from an EMBL/GenBank/DDBJ whole genome shotgun (WGS) entry which is preliminary data.</text>
</comment>
<dbReference type="SUPFAM" id="SSF56112">
    <property type="entry name" value="Protein kinase-like (PK-like)"/>
    <property type="match status" value="1"/>
</dbReference>
<dbReference type="Pfam" id="PF02958">
    <property type="entry name" value="EcKL"/>
    <property type="match status" value="1"/>
</dbReference>